<organism evidence="1 2">
    <name type="scientific">Trichogramma brassicae</name>
    <dbReference type="NCBI Taxonomy" id="86971"/>
    <lineage>
        <taxon>Eukaryota</taxon>
        <taxon>Metazoa</taxon>
        <taxon>Ecdysozoa</taxon>
        <taxon>Arthropoda</taxon>
        <taxon>Hexapoda</taxon>
        <taxon>Insecta</taxon>
        <taxon>Pterygota</taxon>
        <taxon>Neoptera</taxon>
        <taxon>Endopterygota</taxon>
        <taxon>Hymenoptera</taxon>
        <taxon>Apocrita</taxon>
        <taxon>Proctotrupomorpha</taxon>
        <taxon>Chalcidoidea</taxon>
        <taxon>Trichogrammatidae</taxon>
        <taxon>Trichogramma</taxon>
    </lineage>
</organism>
<evidence type="ECO:0000313" key="1">
    <source>
        <dbReference type="EMBL" id="CAB0036025.1"/>
    </source>
</evidence>
<dbReference type="AlphaFoldDB" id="A0A6H5IJX2"/>
<dbReference type="Proteomes" id="UP000479190">
    <property type="component" value="Unassembled WGS sequence"/>
</dbReference>
<sequence>MFTRCRCVCTRVRASAPIALYLTRRATQVVWSSGYGTHTDADESEKHAKTSSRGAARCHLVKKFINIYNTGSSVK</sequence>
<reference evidence="1 2" key="1">
    <citation type="submission" date="2020-02" db="EMBL/GenBank/DDBJ databases">
        <authorList>
            <person name="Ferguson B K."/>
        </authorList>
    </citation>
    <scope>NUCLEOTIDE SEQUENCE [LARGE SCALE GENOMIC DNA]</scope>
</reference>
<protein>
    <submittedName>
        <fullName evidence="1">Uncharacterized protein</fullName>
    </submittedName>
</protein>
<accession>A0A6H5IJX2</accession>
<name>A0A6H5IJX2_9HYME</name>
<proteinExistence type="predicted"/>
<gene>
    <name evidence="1" type="ORF">TBRA_LOCUS7907</name>
</gene>
<keyword evidence="2" id="KW-1185">Reference proteome</keyword>
<evidence type="ECO:0000313" key="2">
    <source>
        <dbReference type="Proteomes" id="UP000479190"/>
    </source>
</evidence>
<dbReference type="EMBL" id="CADCXV010000806">
    <property type="protein sequence ID" value="CAB0036025.1"/>
    <property type="molecule type" value="Genomic_DNA"/>
</dbReference>